<dbReference type="Proteomes" id="UP000001661">
    <property type="component" value="Chromosome"/>
</dbReference>
<dbReference type="InterPro" id="IPR016454">
    <property type="entry name" value="Cysteine_dSase"/>
</dbReference>
<keyword evidence="5" id="KW-0408">Iron</keyword>
<evidence type="ECO:0000256" key="1">
    <source>
        <dbReference type="ARBA" id="ARBA00001933"/>
    </source>
</evidence>
<sequence>MDEVYLDNSATTKPKFEVIEAMMEPLTDVYGNPSSLHSMGVEAEKLIKQARRSLAKVIKADEREIIFTSGGTEANNLAIKGTLNALQRYGNQIITTKVEHSSVLDTLKELEEKGWEVVYLDVDKRGRVDLKQLEEAVSENTVLVSIMQVNSEVGTVQPIAEVEKIINEYRDSRLYLHVDGVQALGKLELDVNRPNIDLLSLSSHKIHGPKGVGALYIDKDIRLKPQLTGGGQEMEYRGGTENVPGIVGFGRAADLIRDGFKEDTFYMKQLKERLAEGIIDNFKGVQINGPEPKDGVSHILNLSFRGLKGEVLIHALEEKNIYASTGSACSSKTPDPSHVLQAMDLDDEAMEGAIRFSLSSENTKKEIDYVIDVLTEVVPELRKIIG</sequence>
<dbReference type="SUPFAM" id="SSF53383">
    <property type="entry name" value="PLP-dependent transferases"/>
    <property type="match status" value="1"/>
</dbReference>
<comment type="similarity">
    <text evidence="2">Belongs to the class-V pyridoxal-phosphate-dependent aminotransferase family. NifS/IscS subfamily.</text>
</comment>
<evidence type="ECO:0000256" key="4">
    <source>
        <dbReference type="ARBA" id="ARBA00022898"/>
    </source>
</evidence>
<dbReference type="STRING" id="574087.Acear_1285"/>
<evidence type="ECO:0000313" key="9">
    <source>
        <dbReference type="EMBL" id="ADL12798.1"/>
    </source>
</evidence>
<evidence type="ECO:0000256" key="2">
    <source>
        <dbReference type="ARBA" id="ARBA00006490"/>
    </source>
</evidence>
<organism evidence="9 10">
    <name type="scientific">Acetohalobium arabaticum (strain ATCC 49924 / DSM 5501 / Z-7288)</name>
    <dbReference type="NCBI Taxonomy" id="574087"/>
    <lineage>
        <taxon>Bacteria</taxon>
        <taxon>Bacillati</taxon>
        <taxon>Bacillota</taxon>
        <taxon>Clostridia</taxon>
        <taxon>Halanaerobiales</taxon>
        <taxon>Halobacteroidaceae</taxon>
        <taxon>Acetohalobium</taxon>
    </lineage>
</organism>
<proteinExistence type="inferred from homology"/>
<protein>
    <submittedName>
        <fullName evidence="9">Cysteine desulfurase</fullName>
        <ecNumber evidence="9">2.8.1.7</ecNumber>
    </submittedName>
</protein>
<dbReference type="EC" id="2.8.1.7" evidence="9"/>
<feature type="domain" description="Aminotransferase class V" evidence="8">
    <location>
        <begin position="4"/>
        <end position="370"/>
    </location>
</feature>
<dbReference type="GO" id="GO:0031071">
    <property type="term" value="F:cysteine desulfurase activity"/>
    <property type="evidence" value="ECO:0007669"/>
    <property type="project" value="UniProtKB-EC"/>
</dbReference>
<dbReference type="EMBL" id="CP002105">
    <property type="protein sequence ID" value="ADL12798.1"/>
    <property type="molecule type" value="Genomic_DNA"/>
</dbReference>
<dbReference type="eggNOG" id="COG1104">
    <property type="taxonomic scope" value="Bacteria"/>
</dbReference>
<dbReference type="InterPro" id="IPR000192">
    <property type="entry name" value="Aminotrans_V_dom"/>
</dbReference>
<dbReference type="NCBIfam" id="NF002806">
    <property type="entry name" value="PRK02948.1"/>
    <property type="match status" value="1"/>
</dbReference>
<dbReference type="RefSeq" id="WP_013278244.1">
    <property type="nucleotide sequence ID" value="NC_014378.1"/>
</dbReference>
<dbReference type="FunFam" id="3.40.640.10:FF:000084">
    <property type="entry name" value="IscS-like cysteine desulfurase"/>
    <property type="match status" value="1"/>
</dbReference>
<dbReference type="PROSITE" id="PS00595">
    <property type="entry name" value="AA_TRANSFER_CLASS_5"/>
    <property type="match status" value="1"/>
</dbReference>
<dbReference type="PANTHER" id="PTHR11601:SF50">
    <property type="entry name" value="CYSTEINE DESULFURASE ISCS 2-RELATED"/>
    <property type="match status" value="1"/>
</dbReference>
<dbReference type="OrthoDB" id="9808002at2"/>
<keyword evidence="4" id="KW-0663">Pyridoxal phosphate</keyword>
<gene>
    <name evidence="9" type="ordered locus">Acear_1285</name>
</gene>
<name>D9QQK7_ACEAZ</name>
<dbReference type="PIRSF" id="PIRSF005572">
    <property type="entry name" value="NifS"/>
    <property type="match status" value="1"/>
</dbReference>
<dbReference type="InterPro" id="IPR015424">
    <property type="entry name" value="PyrdxlP-dep_Trfase"/>
</dbReference>
<reference evidence="9 10" key="1">
    <citation type="journal article" date="2010" name="Stand. Genomic Sci.">
        <title>Complete genome sequence of Acetohalobium arabaticum type strain (Z-7288).</title>
        <authorList>
            <person name="Sikorski J."/>
            <person name="Lapidus A."/>
            <person name="Chertkov O."/>
            <person name="Lucas S."/>
            <person name="Copeland A."/>
            <person name="Glavina Del Rio T."/>
            <person name="Nolan M."/>
            <person name="Tice H."/>
            <person name="Cheng J.F."/>
            <person name="Han C."/>
            <person name="Brambilla E."/>
            <person name="Pitluck S."/>
            <person name="Liolios K."/>
            <person name="Ivanova N."/>
            <person name="Mavromatis K."/>
            <person name="Mikhailova N."/>
            <person name="Pati A."/>
            <person name="Bruce D."/>
            <person name="Detter C."/>
            <person name="Tapia R."/>
            <person name="Goodwin L."/>
            <person name="Chen A."/>
            <person name="Palaniappan K."/>
            <person name="Land M."/>
            <person name="Hauser L."/>
            <person name="Chang Y.J."/>
            <person name="Jeffries C.D."/>
            <person name="Rohde M."/>
            <person name="Goker M."/>
            <person name="Spring S."/>
            <person name="Woyke T."/>
            <person name="Bristow J."/>
            <person name="Eisen J.A."/>
            <person name="Markowitz V."/>
            <person name="Hugenholtz P."/>
            <person name="Kyrpides N.C."/>
            <person name="Klenk H.P."/>
        </authorList>
    </citation>
    <scope>NUCLEOTIDE SEQUENCE [LARGE SCALE GENOMIC DNA]</scope>
    <source>
        <strain evidence="10">ATCC 49924 / DSM 5501 / Z-7288</strain>
    </source>
</reference>
<dbReference type="GO" id="GO:0046872">
    <property type="term" value="F:metal ion binding"/>
    <property type="evidence" value="ECO:0007669"/>
    <property type="project" value="UniProtKB-KW"/>
</dbReference>
<accession>D9QQK7</accession>
<evidence type="ECO:0000256" key="5">
    <source>
        <dbReference type="ARBA" id="ARBA00023004"/>
    </source>
</evidence>
<evidence type="ECO:0000256" key="7">
    <source>
        <dbReference type="RuleBase" id="RU004504"/>
    </source>
</evidence>
<evidence type="ECO:0000256" key="6">
    <source>
        <dbReference type="ARBA" id="ARBA00023014"/>
    </source>
</evidence>
<dbReference type="GO" id="GO:0051536">
    <property type="term" value="F:iron-sulfur cluster binding"/>
    <property type="evidence" value="ECO:0007669"/>
    <property type="project" value="UniProtKB-KW"/>
</dbReference>
<keyword evidence="6" id="KW-0411">Iron-sulfur</keyword>
<evidence type="ECO:0000256" key="3">
    <source>
        <dbReference type="ARBA" id="ARBA00022723"/>
    </source>
</evidence>
<dbReference type="Gene3D" id="3.40.640.10">
    <property type="entry name" value="Type I PLP-dependent aspartate aminotransferase-like (Major domain)"/>
    <property type="match status" value="1"/>
</dbReference>
<dbReference type="InterPro" id="IPR020578">
    <property type="entry name" value="Aminotrans_V_PyrdxlP_BS"/>
</dbReference>
<comment type="cofactor">
    <cofactor evidence="1 7">
        <name>pyridoxal 5'-phosphate</name>
        <dbReference type="ChEBI" id="CHEBI:597326"/>
    </cofactor>
</comment>
<evidence type="ECO:0000313" key="10">
    <source>
        <dbReference type="Proteomes" id="UP000001661"/>
    </source>
</evidence>
<dbReference type="Gene3D" id="1.10.260.50">
    <property type="match status" value="1"/>
</dbReference>
<dbReference type="PANTHER" id="PTHR11601">
    <property type="entry name" value="CYSTEINE DESULFURYLASE FAMILY MEMBER"/>
    <property type="match status" value="1"/>
</dbReference>
<dbReference type="KEGG" id="aar:Acear_1285"/>
<dbReference type="Gene3D" id="3.90.1150.10">
    <property type="entry name" value="Aspartate Aminotransferase, domain 1"/>
    <property type="match status" value="1"/>
</dbReference>
<keyword evidence="3" id="KW-0479">Metal-binding</keyword>
<dbReference type="AlphaFoldDB" id="D9QQK7"/>
<dbReference type="Pfam" id="PF00266">
    <property type="entry name" value="Aminotran_5"/>
    <property type="match status" value="1"/>
</dbReference>
<dbReference type="InterPro" id="IPR015421">
    <property type="entry name" value="PyrdxlP-dep_Trfase_major"/>
</dbReference>
<keyword evidence="9" id="KW-0808">Transferase</keyword>
<dbReference type="InterPro" id="IPR015422">
    <property type="entry name" value="PyrdxlP-dep_Trfase_small"/>
</dbReference>
<dbReference type="HOGENOM" id="CLU_003433_0_0_9"/>
<keyword evidence="10" id="KW-1185">Reference proteome</keyword>
<evidence type="ECO:0000259" key="8">
    <source>
        <dbReference type="Pfam" id="PF00266"/>
    </source>
</evidence>